<dbReference type="AlphaFoldDB" id="A0AAN7LAA9"/>
<dbReference type="PANTHER" id="PTHR43418">
    <property type="entry name" value="MULTIFUNCTIONAL TRYPTOPHAN BIOSYNTHESIS PROTEIN-RELATED"/>
    <property type="match status" value="1"/>
</dbReference>
<name>A0AAN7LAA9_TRANT</name>
<gene>
    <name evidence="3" type="ORF">SAY86_018476</name>
</gene>
<evidence type="ECO:0000313" key="4">
    <source>
        <dbReference type="Proteomes" id="UP001346149"/>
    </source>
</evidence>
<organism evidence="3 4">
    <name type="scientific">Trapa natans</name>
    <name type="common">Water chestnut</name>
    <dbReference type="NCBI Taxonomy" id="22666"/>
    <lineage>
        <taxon>Eukaryota</taxon>
        <taxon>Viridiplantae</taxon>
        <taxon>Streptophyta</taxon>
        <taxon>Embryophyta</taxon>
        <taxon>Tracheophyta</taxon>
        <taxon>Spermatophyta</taxon>
        <taxon>Magnoliopsida</taxon>
        <taxon>eudicotyledons</taxon>
        <taxon>Gunneridae</taxon>
        <taxon>Pentapetalae</taxon>
        <taxon>rosids</taxon>
        <taxon>malvids</taxon>
        <taxon>Myrtales</taxon>
        <taxon>Lythraceae</taxon>
        <taxon>Trapa</taxon>
    </lineage>
</organism>
<evidence type="ECO:0000313" key="3">
    <source>
        <dbReference type="EMBL" id="KAK4784108.1"/>
    </source>
</evidence>
<protein>
    <recommendedName>
        <fullName evidence="2">Glutamine amidotransferase domain-containing protein</fullName>
    </recommendedName>
</protein>
<dbReference type="InterPro" id="IPR050472">
    <property type="entry name" value="Anth_synth/Amidotransfase"/>
</dbReference>
<dbReference type="InterPro" id="IPR029062">
    <property type="entry name" value="Class_I_gatase-like"/>
</dbReference>
<dbReference type="Proteomes" id="UP001346149">
    <property type="component" value="Unassembled WGS sequence"/>
</dbReference>
<keyword evidence="4" id="KW-1185">Reference proteome</keyword>
<reference evidence="3 4" key="1">
    <citation type="journal article" date="2023" name="Hortic Res">
        <title>Pangenome of water caltrop reveals structural variations and asymmetric subgenome divergence after allopolyploidization.</title>
        <authorList>
            <person name="Zhang X."/>
            <person name="Chen Y."/>
            <person name="Wang L."/>
            <person name="Yuan Y."/>
            <person name="Fang M."/>
            <person name="Shi L."/>
            <person name="Lu R."/>
            <person name="Comes H.P."/>
            <person name="Ma Y."/>
            <person name="Chen Y."/>
            <person name="Huang G."/>
            <person name="Zhou Y."/>
            <person name="Zheng Z."/>
            <person name="Qiu Y."/>
        </authorList>
    </citation>
    <scope>NUCLEOTIDE SEQUENCE [LARGE SCALE GENOMIC DNA]</scope>
    <source>
        <strain evidence="3">F231</strain>
    </source>
</reference>
<dbReference type="PANTHER" id="PTHR43418:SF4">
    <property type="entry name" value="MULTIFUNCTIONAL TRYPTOPHAN BIOSYNTHESIS PROTEIN"/>
    <property type="match status" value="1"/>
</dbReference>
<dbReference type="GO" id="GO:0005829">
    <property type="term" value="C:cytosol"/>
    <property type="evidence" value="ECO:0007669"/>
    <property type="project" value="TreeGrafter"/>
</dbReference>
<dbReference type="SUPFAM" id="SSF52317">
    <property type="entry name" value="Class I glutamine amidotransferase-like"/>
    <property type="match status" value="1"/>
</dbReference>
<dbReference type="EMBL" id="JAXQNO010000014">
    <property type="protein sequence ID" value="KAK4784108.1"/>
    <property type="molecule type" value="Genomic_DNA"/>
</dbReference>
<dbReference type="GO" id="GO:0000162">
    <property type="term" value="P:L-tryptophan biosynthetic process"/>
    <property type="evidence" value="ECO:0007669"/>
    <property type="project" value="TreeGrafter"/>
</dbReference>
<dbReference type="GO" id="GO:0004049">
    <property type="term" value="F:anthranilate synthase activity"/>
    <property type="evidence" value="ECO:0007669"/>
    <property type="project" value="TreeGrafter"/>
</dbReference>
<proteinExistence type="predicted"/>
<evidence type="ECO:0000256" key="1">
    <source>
        <dbReference type="ARBA" id="ARBA00022962"/>
    </source>
</evidence>
<keyword evidence="1" id="KW-0315">Glutamine amidotransferase</keyword>
<dbReference type="Gene3D" id="3.40.50.880">
    <property type="match status" value="1"/>
</dbReference>
<dbReference type="Pfam" id="PF00117">
    <property type="entry name" value="GATase"/>
    <property type="match status" value="1"/>
</dbReference>
<dbReference type="PRINTS" id="PR00097">
    <property type="entry name" value="ANTSNTHASEII"/>
</dbReference>
<dbReference type="InterPro" id="IPR017926">
    <property type="entry name" value="GATASE"/>
</dbReference>
<feature type="domain" description="Glutamine amidotransferase" evidence="2">
    <location>
        <begin position="89"/>
        <end position="154"/>
    </location>
</feature>
<comment type="caution">
    <text evidence="3">The sequence shown here is derived from an EMBL/GenBank/DDBJ whole genome shotgun (WGS) entry which is preliminary data.</text>
</comment>
<sequence>MNVRLCSPSQEPSSVPFIDGLHHPNVNLKRDHLEPFNTAHCANSPAISYSVGRKGIQSGHVIPWHMEESFAAAKQQKEPFRKLEYVRTLLIDNYDSYTYNIHQQLSTINGVPPVVIKNDSMTMEEIRKHLYGEITFDNIVISPGPGSPSCPEDIGDYNNYHFPSLRMHLVI</sequence>
<evidence type="ECO:0000259" key="2">
    <source>
        <dbReference type="Pfam" id="PF00117"/>
    </source>
</evidence>
<accession>A0AAN7LAA9</accession>